<dbReference type="Proteomes" id="UP001465426">
    <property type="component" value="Unassembled WGS sequence"/>
</dbReference>
<dbReference type="SUPFAM" id="SSF46689">
    <property type="entry name" value="Homeodomain-like"/>
    <property type="match status" value="1"/>
</dbReference>
<gene>
    <name evidence="5" type="ORF">WMO63_18550</name>
</gene>
<dbReference type="Pfam" id="PF00440">
    <property type="entry name" value="TetR_N"/>
    <property type="match status" value="1"/>
</dbReference>
<evidence type="ECO:0000313" key="6">
    <source>
        <dbReference type="Proteomes" id="UP001465426"/>
    </source>
</evidence>
<dbReference type="InterPro" id="IPR009057">
    <property type="entry name" value="Homeodomain-like_sf"/>
</dbReference>
<dbReference type="InterPro" id="IPR023772">
    <property type="entry name" value="DNA-bd_HTH_TetR-type_CS"/>
</dbReference>
<evidence type="ECO:0000259" key="4">
    <source>
        <dbReference type="PROSITE" id="PS50977"/>
    </source>
</evidence>
<sequence>MNKRKQHVMQQAHELFIENGFQQTSIQDILAASNISKGTFYNYFSSKNELLISIFKNIYTELEWQRKQLLIGQDKADSTLFIKQIEMLIKTNNQYKIISLFEEILFTNDEELKNYIKNRRVHELNWVYNRLVDICGSKNKTYLLDCSIMLMGMIHSTIYMHTLVYQDNTNVHEIVQYCVNRVLDMVNHLSNTKEVLLNPDMLYNWLAVQTINNEDLGKKEIYCMLYTLKANVKKDNDRLTNHEKIEQLLTFVEEEIEIKHPRYFIIESTLMSLMQEVKDSPYAKMVLTLIESMEKIYSKQN</sequence>
<accession>A0ABV1F4E0</accession>
<feature type="DNA-binding region" description="H-T-H motif" evidence="3">
    <location>
        <begin position="25"/>
        <end position="44"/>
    </location>
</feature>
<dbReference type="RefSeq" id="WP_031539090.1">
    <property type="nucleotide sequence ID" value="NZ_JBBMFN010000059.1"/>
</dbReference>
<dbReference type="Gene3D" id="1.10.357.10">
    <property type="entry name" value="Tetracycline Repressor, domain 2"/>
    <property type="match status" value="1"/>
</dbReference>
<dbReference type="InterPro" id="IPR001647">
    <property type="entry name" value="HTH_TetR"/>
</dbReference>
<keyword evidence="2 3" id="KW-0238">DNA-binding</keyword>
<name>A0ABV1F4E0_9BACI</name>
<keyword evidence="6" id="KW-1185">Reference proteome</keyword>
<dbReference type="PROSITE" id="PS50977">
    <property type="entry name" value="HTH_TETR_2"/>
    <property type="match status" value="1"/>
</dbReference>
<keyword evidence="1" id="KW-0678">Repressor</keyword>
<protein>
    <submittedName>
        <fullName evidence="5">TetR/AcrR family transcriptional regulator</fullName>
    </submittedName>
</protein>
<dbReference type="PANTHER" id="PTHR43479:SF22">
    <property type="entry name" value="TRANSCRIPTIONAL REGULATOR, TETR FAMILY"/>
    <property type="match status" value="1"/>
</dbReference>
<evidence type="ECO:0000256" key="1">
    <source>
        <dbReference type="ARBA" id="ARBA00022491"/>
    </source>
</evidence>
<dbReference type="PANTHER" id="PTHR43479">
    <property type="entry name" value="ACREF/ENVCD OPERON REPRESSOR-RELATED"/>
    <property type="match status" value="1"/>
</dbReference>
<feature type="domain" description="HTH tetR-type" evidence="4">
    <location>
        <begin position="2"/>
        <end position="62"/>
    </location>
</feature>
<dbReference type="EMBL" id="JBBMFN010000059">
    <property type="protein sequence ID" value="MEQ2467660.1"/>
    <property type="molecule type" value="Genomic_DNA"/>
</dbReference>
<dbReference type="PRINTS" id="PR00455">
    <property type="entry name" value="HTHTETR"/>
</dbReference>
<evidence type="ECO:0000256" key="2">
    <source>
        <dbReference type="ARBA" id="ARBA00023125"/>
    </source>
</evidence>
<comment type="caution">
    <text evidence="5">The sequence shown here is derived from an EMBL/GenBank/DDBJ whole genome shotgun (WGS) entry which is preliminary data.</text>
</comment>
<evidence type="ECO:0000256" key="3">
    <source>
        <dbReference type="PROSITE-ProRule" id="PRU00335"/>
    </source>
</evidence>
<dbReference type="PROSITE" id="PS01081">
    <property type="entry name" value="HTH_TETR_1"/>
    <property type="match status" value="1"/>
</dbReference>
<reference evidence="5 6" key="1">
    <citation type="submission" date="2024-03" db="EMBL/GenBank/DDBJ databases">
        <title>Human intestinal bacterial collection.</title>
        <authorList>
            <person name="Pauvert C."/>
            <person name="Hitch T.C.A."/>
            <person name="Clavel T."/>
        </authorList>
    </citation>
    <scope>NUCLEOTIDE SEQUENCE [LARGE SCALE GENOMIC DNA]</scope>
    <source>
        <strain evidence="5 6">CLA-SR-H024</strain>
    </source>
</reference>
<organism evidence="5 6">
    <name type="scientific">Niallia hominis</name>
    <dbReference type="NCBI Taxonomy" id="3133173"/>
    <lineage>
        <taxon>Bacteria</taxon>
        <taxon>Bacillati</taxon>
        <taxon>Bacillota</taxon>
        <taxon>Bacilli</taxon>
        <taxon>Bacillales</taxon>
        <taxon>Bacillaceae</taxon>
        <taxon>Niallia</taxon>
    </lineage>
</organism>
<proteinExistence type="predicted"/>
<dbReference type="InterPro" id="IPR050624">
    <property type="entry name" value="HTH-type_Tx_Regulator"/>
</dbReference>
<evidence type="ECO:0000313" key="5">
    <source>
        <dbReference type="EMBL" id="MEQ2467660.1"/>
    </source>
</evidence>